<proteinExistence type="predicted"/>
<evidence type="ECO:0000313" key="1">
    <source>
        <dbReference type="EMBL" id="MBH0237481.1"/>
    </source>
</evidence>
<keyword evidence="2" id="KW-1185">Reference proteome</keyword>
<organism evidence="1 2">
    <name type="scientific">Methylobrevis albus</name>
    <dbReference type="NCBI Taxonomy" id="2793297"/>
    <lineage>
        <taxon>Bacteria</taxon>
        <taxon>Pseudomonadati</taxon>
        <taxon>Pseudomonadota</taxon>
        <taxon>Alphaproteobacteria</taxon>
        <taxon>Hyphomicrobiales</taxon>
        <taxon>Pleomorphomonadaceae</taxon>
        <taxon>Methylobrevis</taxon>
    </lineage>
</organism>
<dbReference type="InterPro" id="IPR036514">
    <property type="entry name" value="SGNH_hydro_sf"/>
</dbReference>
<sequence>MRHPTSKTQALQKFRSALLPFRAGVIPVFQLGEVDCGFVIWHRAAKYGEDIESQLSQALAAYFEFLEELVAAGYRDLIVTGATLPTIRDGAFDGEVAHLRRSVTATMAERTALTLDYNARLAAGCAARGLAFIDIGALVRDPATGFVADAMRHPNPLDHHLHPERAGRLWANELLRVLDLPGRV</sequence>
<name>A0A931I1D3_9HYPH</name>
<gene>
    <name evidence="1" type="ORF">I5731_06570</name>
</gene>
<dbReference type="Proteomes" id="UP000631694">
    <property type="component" value="Unassembled WGS sequence"/>
</dbReference>
<reference evidence="1" key="1">
    <citation type="submission" date="2020-12" db="EMBL/GenBank/DDBJ databases">
        <title>Methylobrevis albus sp. nov., isolated from fresh water lack sediment.</title>
        <authorList>
            <person name="Zou Q."/>
        </authorList>
    </citation>
    <scope>NUCLEOTIDE SEQUENCE</scope>
    <source>
        <strain evidence="1">L22</strain>
    </source>
</reference>
<dbReference type="Gene3D" id="3.40.50.1110">
    <property type="entry name" value="SGNH hydrolase"/>
    <property type="match status" value="1"/>
</dbReference>
<comment type="caution">
    <text evidence="1">The sequence shown here is derived from an EMBL/GenBank/DDBJ whole genome shotgun (WGS) entry which is preliminary data.</text>
</comment>
<dbReference type="GO" id="GO:0016788">
    <property type="term" value="F:hydrolase activity, acting on ester bonds"/>
    <property type="evidence" value="ECO:0007669"/>
    <property type="project" value="UniProtKB-ARBA"/>
</dbReference>
<dbReference type="EMBL" id="JADZLT010000043">
    <property type="protein sequence ID" value="MBH0237481.1"/>
    <property type="molecule type" value="Genomic_DNA"/>
</dbReference>
<evidence type="ECO:0000313" key="2">
    <source>
        <dbReference type="Proteomes" id="UP000631694"/>
    </source>
</evidence>
<dbReference type="AlphaFoldDB" id="A0A931I1D3"/>
<accession>A0A931I1D3</accession>
<protein>
    <submittedName>
        <fullName evidence="1">Uncharacterized protein</fullName>
    </submittedName>
</protein>